<evidence type="ECO:0000313" key="11">
    <source>
        <dbReference type="Proteomes" id="UP000027265"/>
    </source>
</evidence>
<feature type="transmembrane region" description="Helical" evidence="9">
    <location>
        <begin position="107"/>
        <end position="125"/>
    </location>
</feature>
<dbReference type="AlphaFoldDB" id="A0A067QKT4"/>
<dbReference type="InParanoid" id="A0A067QKT4"/>
<dbReference type="HOGENOM" id="CLU_063293_3_0_1"/>
<evidence type="ECO:0000256" key="8">
    <source>
        <dbReference type="PIRSR" id="PIRSR608901-2"/>
    </source>
</evidence>
<feature type="binding site" evidence="7">
    <location>
        <position position="44"/>
    </location>
    <ligand>
        <name>Ca(2+)</name>
        <dbReference type="ChEBI" id="CHEBI:29108"/>
    </ligand>
</feature>
<evidence type="ECO:0008006" key="12">
    <source>
        <dbReference type="Google" id="ProtNLM"/>
    </source>
</evidence>
<evidence type="ECO:0000313" key="10">
    <source>
        <dbReference type="EMBL" id="KDQ63236.1"/>
    </source>
</evidence>
<dbReference type="OrthoDB" id="187171at2759"/>
<keyword evidence="7" id="KW-0479">Metal-binding</keyword>
<dbReference type="Proteomes" id="UP000027265">
    <property type="component" value="Unassembled WGS sequence"/>
</dbReference>
<dbReference type="GO" id="GO:0005789">
    <property type="term" value="C:endoplasmic reticulum membrane"/>
    <property type="evidence" value="ECO:0007669"/>
    <property type="project" value="TreeGrafter"/>
</dbReference>
<keyword evidence="3 9" id="KW-0812">Transmembrane</keyword>
<evidence type="ECO:0000256" key="3">
    <source>
        <dbReference type="ARBA" id="ARBA00022692"/>
    </source>
</evidence>
<feature type="transmembrane region" description="Helical" evidence="9">
    <location>
        <begin position="41"/>
        <end position="62"/>
    </location>
</feature>
<dbReference type="GO" id="GO:0046514">
    <property type="term" value="P:ceramide catabolic process"/>
    <property type="evidence" value="ECO:0007669"/>
    <property type="project" value="TreeGrafter"/>
</dbReference>
<name>A0A067QKT4_9AGAM</name>
<feature type="transmembrane region" description="Helical" evidence="9">
    <location>
        <begin position="132"/>
        <end position="151"/>
    </location>
</feature>
<evidence type="ECO:0000256" key="9">
    <source>
        <dbReference type="SAM" id="Phobius"/>
    </source>
</evidence>
<keyword evidence="6 9" id="KW-0472">Membrane</keyword>
<evidence type="ECO:0000256" key="5">
    <source>
        <dbReference type="ARBA" id="ARBA00022989"/>
    </source>
</evidence>
<dbReference type="GO" id="GO:0046513">
    <property type="term" value="P:ceramide biosynthetic process"/>
    <property type="evidence" value="ECO:0007669"/>
    <property type="project" value="TreeGrafter"/>
</dbReference>
<evidence type="ECO:0000256" key="1">
    <source>
        <dbReference type="ARBA" id="ARBA00004141"/>
    </source>
</evidence>
<feature type="binding site" evidence="7">
    <location>
        <position position="33"/>
    </location>
    <ligand>
        <name>Ca(2+)</name>
        <dbReference type="ChEBI" id="CHEBI:29108"/>
    </ligand>
</feature>
<keyword evidence="5 9" id="KW-1133">Transmembrane helix</keyword>
<dbReference type="GO" id="GO:0046872">
    <property type="term" value="F:metal ion binding"/>
    <property type="evidence" value="ECO:0007669"/>
    <property type="project" value="UniProtKB-KW"/>
</dbReference>
<protein>
    <recommendedName>
        <fullName evidence="12">Alkaline phytoceramidase</fullName>
    </recommendedName>
</protein>
<comment type="cofactor">
    <cofactor evidence="8">
        <name>Zn(2+)</name>
        <dbReference type="ChEBI" id="CHEBI:29105"/>
    </cofactor>
</comment>
<keyword evidence="7" id="KW-0106">Calcium</keyword>
<feature type="transmembrane region" description="Helical" evidence="9">
    <location>
        <begin position="199"/>
        <end position="224"/>
    </location>
</feature>
<dbReference type="Pfam" id="PF05875">
    <property type="entry name" value="Ceramidase"/>
    <property type="match status" value="1"/>
</dbReference>
<dbReference type="GO" id="GO:0016811">
    <property type="term" value="F:hydrolase activity, acting on carbon-nitrogen (but not peptide) bonds, in linear amides"/>
    <property type="evidence" value="ECO:0007669"/>
    <property type="project" value="InterPro"/>
</dbReference>
<evidence type="ECO:0000256" key="2">
    <source>
        <dbReference type="ARBA" id="ARBA00009780"/>
    </source>
</evidence>
<dbReference type="PANTHER" id="PTHR46187:SF3">
    <property type="entry name" value="ALKALINE CERAMIDASE 3"/>
    <property type="match status" value="1"/>
</dbReference>
<feature type="binding site" evidence="7">
    <location>
        <position position="35"/>
    </location>
    <ligand>
        <name>Ca(2+)</name>
        <dbReference type="ChEBI" id="CHEBI:29108"/>
    </ligand>
</feature>
<evidence type="ECO:0000256" key="4">
    <source>
        <dbReference type="ARBA" id="ARBA00022801"/>
    </source>
</evidence>
<evidence type="ECO:0000256" key="6">
    <source>
        <dbReference type="ARBA" id="ARBA00023136"/>
    </source>
</evidence>
<proteinExistence type="inferred from homology"/>
<dbReference type="PANTHER" id="PTHR46187">
    <property type="entry name" value="ALKALINE CERAMIDASE 3"/>
    <property type="match status" value="1"/>
</dbReference>
<feature type="transmembrane region" description="Helical" evidence="9">
    <location>
        <begin position="244"/>
        <end position="262"/>
    </location>
</feature>
<organism evidence="10 11">
    <name type="scientific">Jaapia argillacea MUCL 33604</name>
    <dbReference type="NCBI Taxonomy" id="933084"/>
    <lineage>
        <taxon>Eukaryota</taxon>
        <taxon>Fungi</taxon>
        <taxon>Dikarya</taxon>
        <taxon>Basidiomycota</taxon>
        <taxon>Agaricomycotina</taxon>
        <taxon>Agaricomycetes</taxon>
        <taxon>Agaricomycetidae</taxon>
        <taxon>Jaapiales</taxon>
        <taxon>Jaapiaceae</taxon>
        <taxon>Jaapia</taxon>
    </lineage>
</organism>
<feature type="binding site" evidence="8">
    <location>
        <position position="241"/>
    </location>
    <ligand>
        <name>Zn(2+)</name>
        <dbReference type="ChEBI" id="CHEBI:29105"/>
        <note>catalytic</note>
    </ligand>
</feature>
<keyword evidence="11" id="KW-1185">Reference proteome</keyword>
<feature type="binding site" evidence="8">
    <location>
        <position position="245"/>
    </location>
    <ligand>
        <name>Zn(2+)</name>
        <dbReference type="ChEBI" id="CHEBI:29105"/>
        <note>catalytic</note>
    </ligand>
</feature>
<dbReference type="STRING" id="933084.A0A067QKT4"/>
<comment type="subcellular location">
    <subcellularLocation>
        <location evidence="1">Membrane</location>
        <topology evidence="1">Multi-pass membrane protein</topology>
    </subcellularLocation>
</comment>
<accession>A0A067QKT4</accession>
<comment type="similarity">
    <text evidence="2">Belongs to the alkaline ceramidase family.</text>
</comment>
<keyword evidence="8" id="KW-0862">Zinc</keyword>
<dbReference type="InterPro" id="IPR008901">
    <property type="entry name" value="ACER"/>
</dbReference>
<feature type="binding site" evidence="8">
    <location>
        <position position="92"/>
    </location>
    <ligand>
        <name>Zn(2+)</name>
        <dbReference type="ChEBI" id="CHEBI:29105"/>
        <note>catalytic</note>
    </ligand>
</feature>
<feature type="transmembrane region" description="Helical" evidence="9">
    <location>
        <begin position="157"/>
        <end position="178"/>
    </location>
</feature>
<feature type="transmembrane region" description="Helical" evidence="9">
    <location>
        <begin position="74"/>
        <end position="95"/>
    </location>
</feature>
<evidence type="ECO:0000256" key="7">
    <source>
        <dbReference type="PIRSR" id="PIRSR608901-1"/>
    </source>
</evidence>
<sequence>METFNVPSPLNVTNSDLWHGAWGPVTATLDWCEANYQFSHYIAEMANTFSNVVSIAFAVHAARHTVKESLPSRYLAGCLGFALVGLGSFAFHATLLYEAQLADELPMIYLATYSTFMMFDTGPGFTLWSRRAFLLGSLATGFAAFFTWSYSVYRNPVYHQAVFASLVFAVTFRTMYLLHWSEHSSRIPLATRAKIGNMFSAGVGFFALGFFIWNLDNIFCGVLTKWKVDFGWPLAFLLEGHSWWHVLTGLGTYLMLMGKTYWTLCIKDDPSRYGVEHSMGLPHIIRLPNEKQY</sequence>
<keyword evidence="4" id="KW-0378">Hydrolase</keyword>
<dbReference type="EMBL" id="KL197710">
    <property type="protein sequence ID" value="KDQ63236.1"/>
    <property type="molecule type" value="Genomic_DNA"/>
</dbReference>
<feature type="binding site" evidence="7">
    <location>
        <position position="30"/>
    </location>
    <ligand>
        <name>Ca(2+)</name>
        <dbReference type="ChEBI" id="CHEBI:29108"/>
    </ligand>
</feature>
<feature type="binding site" evidence="7">
    <location>
        <position position="31"/>
    </location>
    <ligand>
        <name>Ca(2+)</name>
        <dbReference type="ChEBI" id="CHEBI:29108"/>
    </ligand>
</feature>
<reference evidence="11" key="1">
    <citation type="journal article" date="2014" name="Proc. Natl. Acad. Sci. U.S.A.">
        <title>Extensive sampling of basidiomycete genomes demonstrates inadequacy of the white-rot/brown-rot paradigm for wood decay fungi.</title>
        <authorList>
            <person name="Riley R."/>
            <person name="Salamov A.A."/>
            <person name="Brown D.W."/>
            <person name="Nagy L.G."/>
            <person name="Floudas D."/>
            <person name="Held B.W."/>
            <person name="Levasseur A."/>
            <person name="Lombard V."/>
            <person name="Morin E."/>
            <person name="Otillar R."/>
            <person name="Lindquist E.A."/>
            <person name="Sun H."/>
            <person name="LaButti K.M."/>
            <person name="Schmutz J."/>
            <person name="Jabbour D."/>
            <person name="Luo H."/>
            <person name="Baker S.E."/>
            <person name="Pisabarro A.G."/>
            <person name="Walton J.D."/>
            <person name="Blanchette R.A."/>
            <person name="Henrissat B."/>
            <person name="Martin F."/>
            <person name="Cullen D."/>
            <person name="Hibbett D.S."/>
            <person name="Grigoriev I.V."/>
        </authorList>
    </citation>
    <scope>NUCLEOTIDE SEQUENCE [LARGE SCALE GENOMIC DNA]</scope>
    <source>
        <strain evidence="11">MUCL 33604</strain>
    </source>
</reference>
<gene>
    <name evidence="10" type="ORF">JAAARDRAFT_29256</name>
</gene>